<keyword evidence="3" id="KW-1185">Reference proteome</keyword>
<dbReference type="GO" id="GO:0005875">
    <property type="term" value="C:microtubule associated complex"/>
    <property type="evidence" value="ECO:0007669"/>
    <property type="project" value="TreeGrafter"/>
</dbReference>
<reference evidence="4" key="1">
    <citation type="submission" date="2017-02" db="UniProtKB">
        <authorList>
            <consortium name="WormBaseParasite"/>
        </authorList>
    </citation>
    <scope>IDENTIFICATION</scope>
</reference>
<dbReference type="GO" id="GO:0000226">
    <property type="term" value="P:microtubule cytoskeleton organization"/>
    <property type="evidence" value="ECO:0007669"/>
    <property type="project" value="InterPro"/>
</dbReference>
<dbReference type="Pfam" id="PF25281">
    <property type="entry name" value="MBL_MAP1B"/>
    <property type="match status" value="1"/>
</dbReference>
<dbReference type="GO" id="GO:0007409">
    <property type="term" value="P:axonogenesis"/>
    <property type="evidence" value="ECO:0007669"/>
    <property type="project" value="TreeGrafter"/>
</dbReference>
<evidence type="ECO:0000313" key="3">
    <source>
        <dbReference type="Proteomes" id="UP000267096"/>
    </source>
</evidence>
<dbReference type="InterPro" id="IPR057480">
    <property type="entry name" value="MAP1A/B/S-like_MBL"/>
</dbReference>
<dbReference type="GO" id="GO:0008017">
    <property type="term" value="F:microtubule binding"/>
    <property type="evidence" value="ECO:0007669"/>
    <property type="project" value="InterPro"/>
</dbReference>
<dbReference type="GO" id="GO:0005874">
    <property type="term" value="C:microtubule"/>
    <property type="evidence" value="ECO:0007669"/>
    <property type="project" value="InterPro"/>
</dbReference>
<name>A0A0M3J3Y3_ANISI</name>
<organism evidence="4">
    <name type="scientific">Anisakis simplex</name>
    <name type="common">Herring worm</name>
    <dbReference type="NCBI Taxonomy" id="6269"/>
    <lineage>
        <taxon>Eukaryota</taxon>
        <taxon>Metazoa</taxon>
        <taxon>Ecdysozoa</taxon>
        <taxon>Nematoda</taxon>
        <taxon>Chromadorea</taxon>
        <taxon>Rhabditida</taxon>
        <taxon>Spirurina</taxon>
        <taxon>Ascaridomorpha</taxon>
        <taxon>Ascaridoidea</taxon>
        <taxon>Anisakidae</taxon>
        <taxon>Anisakis</taxon>
        <taxon>Anisakis simplex complex</taxon>
    </lineage>
</organism>
<dbReference type="AlphaFoldDB" id="A0A0M3J3Y3"/>
<evidence type="ECO:0000313" key="4">
    <source>
        <dbReference type="WBParaSite" id="ASIM_0000224601-mRNA-1"/>
    </source>
</evidence>
<dbReference type="GO" id="GO:0016358">
    <property type="term" value="P:dendrite development"/>
    <property type="evidence" value="ECO:0007669"/>
    <property type="project" value="TreeGrafter"/>
</dbReference>
<accession>A0A0M3J3Y3</accession>
<gene>
    <name evidence="2" type="ORF">ASIM_LOCUS2116</name>
</gene>
<evidence type="ECO:0000313" key="2">
    <source>
        <dbReference type="EMBL" id="VDK19645.1"/>
    </source>
</evidence>
<dbReference type="PANTHER" id="PTHR13843:SF12">
    <property type="entry name" value="ATPASE F1_V1_A1 COMPLEX ALPHA_BETA SUBUNIT NUCLEOTIDE-BINDING DOMAIN-CONTAINING PROTEIN"/>
    <property type="match status" value="1"/>
</dbReference>
<dbReference type="OrthoDB" id="5874845at2759"/>
<dbReference type="InterPro" id="IPR026074">
    <property type="entry name" value="MAP1"/>
</dbReference>
<dbReference type="GO" id="GO:0005829">
    <property type="term" value="C:cytosol"/>
    <property type="evidence" value="ECO:0007669"/>
    <property type="project" value="TreeGrafter"/>
</dbReference>
<sequence>MAGTTDLVSMLPEGHTVGSIRSKRASIYVFTGGNEDAALLTVNGFSLLLDGGDQQQIPYWNLIRNYDKVSAILATRMSPQSLTGLSTIFARKLQQECYPYFGAFIGNLPPKNVLSSENDVTQMIKMIYDGLQAAGIKANEAFTSTKIEPITLYEVRYYILYFLYCYHCGF</sequence>
<dbReference type="GO" id="GO:0043025">
    <property type="term" value="C:neuronal cell body"/>
    <property type="evidence" value="ECO:0007669"/>
    <property type="project" value="TreeGrafter"/>
</dbReference>
<dbReference type="GO" id="GO:0003779">
    <property type="term" value="F:actin binding"/>
    <property type="evidence" value="ECO:0007669"/>
    <property type="project" value="TreeGrafter"/>
</dbReference>
<dbReference type="GO" id="GO:0045202">
    <property type="term" value="C:synapse"/>
    <property type="evidence" value="ECO:0007669"/>
    <property type="project" value="TreeGrafter"/>
</dbReference>
<dbReference type="EMBL" id="UYRR01002667">
    <property type="protein sequence ID" value="VDK19645.1"/>
    <property type="molecule type" value="Genomic_DNA"/>
</dbReference>
<protein>
    <submittedName>
        <fullName evidence="4">Microtubule-associated protein futsch (inferred by orthology to a D. melanogaster protein)</fullName>
    </submittedName>
</protein>
<proteinExistence type="predicted"/>
<dbReference type="GO" id="GO:0031114">
    <property type="term" value="P:regulation of microtubule depolymerization"/>
    <property type="evidence" value="ECO:0007669"/>
    <property type="project" value="TreeGrafter"/>
</dbReference>
<feature type="domain" description="Microtubule-associated protein 1A/B/S-like MBL-like" evidence="1">
    <location>
        <begin position="9"/>
        <end position="96"/>
    </location>
</feature>
<dbReference type="PANTHER" id="PTHR13843">
    <property type="entry name" value="MICROTUBULE-ASSOCIATED PROTEIN"/>
    <property type="match status" value="1"/>
</dbReference>
<dbReference type="Proteomes" id="UP000267096">
    <property type="component" value="Unassembled WGS sequence"/>
</dbReference>
<dbReference type="WBParaSite" id="ASIM_0000224601-mRNA-1">
    <property type="protein sequence ID" value="ASIM_0000224601-mRNA-1"/>
    <property type="gene ID" value="ASIM_0000224601"/>
</dbReference>
<dbReference type="GO" id="GO:0030425">
    <property type="term" value="C:dendrite"/>
    <property type="evidence" value="ECO:0007669"/>
    <property type="project" value="TreeGrafter"/>
</dbReference>
<reference evidence="2 3" key="2">
    <citation type="submission" date="2018-11" db="EMBL/GenBank/DDBJ databases">
        <authorList>
            <consortium name="Pathogen Informatics"/>
        </authorList>
    </citation>
    <scope>NUCLEOTIDE SEQUENCE [LARGE SCALE GENOMIC DNA]</scope>
</reference>
<evidence type="ECO:0000259" key="1">
    <source>
        <dbReference type="Pfam" id="PF25281"/>
    </source>
</evidence>